<dbReference type="InterPro" id="IPR031325">
    <property type="entry name" value="RHS_repeat"/>
</dbReference>
<dbReference type="EMBL" id="LFXA01000002">
    <property type="protein sequence ID" value="KNB53388.1"/>
    <property type="molecule type" value="Genomic_DNA"/>
</dbReference>
<keyword evidence="1" id="KW-0732">Signal</keyword>
<dbReference type="PANTHER" id="PTHR46769">
    <property type="entry name" value="POLYCYSTIC KIDNEY AND HEPATIC DISEASE 1 (AUTOSOMAL RECESSIVE)-LIKE 1"/>
    <property type="match status" value="1"/>
</dbReference>
<evidence type="ECO:0000313" key="5">
    <source>
        <dbReference type="Proteomes" id="UP000037288"/>
    </source>
</evidence>
<dbReference type="Pfam" id="PF05593">
    <property type="entry name" value="RHS_repeat"/>
    <property type="match status" value="1"/>
</dbReference>
<evidence type="ECO:0000256" key="1">
    <source>
        <dbReference type="ARBA" id="ARBA00022729"/>
    </source>
</evidence>
<reference evidence="5" key="1">
    <citation type="submission" date="2015-07" db="EMBL/GenBank/DDBJ databases">
        <title>Draft genome sequence of Streptomyces sp. CMAA 1322, a bacterium isolated from Caatinga biome, from dry forest semiarid of Brazil.</title>
        <authorList>
            <person name="Santos S.N."/>
            <person name="Gacesa R."/>
            <person name="Taketani R.G."/>
            <person name="Long P.F."/>
            <person name="Melo I.S."/>
        </authorList>
    </citation>
    <scope>NUCLEOTIDE SEQUENCE [LARGE SCALE GENOMIC DNA]</scope>
    <source>
        <strain evidence="5">CMAA 1322</strain>
    </source>
</reference>
<evidence type="ECO:0000259" key="3">
    <source>
        <dbReference type="SMART" id="SM00429"/>
    </source>
</evidence>
<dbReference type="CDD" id="cd00603">
    <property type="entry name" value="IPT_PCSR"/>
    <property type="match status" value="1"/>
</dbReference>
<sequence>MVGVTDPKGETARYRYDAAGNRLGIDRYGSGTLSVLSVVPTRARVGAKVTVSGTGFASVTADNRVSFAGKDAEVVSASATRLVVTVPSDVPTGKVSVAAGGATAESQESFASTPDAPRITKVEPASGPPGTEVTITGSNFFPESADNVVRFNGVAARVLRAAEGALTVLVPGAAQSGRVEIETPSGAVTSSGDFTVPLSGYEAFGHHADLTLRPGRPLVHRGTGR</sequence>
<dbReference type="Pfam" id="PF01833">
    <property type="entry name" value="TIG"/>
    <property type="match status" value="2"/>
</dbReference>
<dbReference type="NCBIfam" id="TIGR01643">
    <property type="entry name" value="YD_repeat_2x"/>
    <property type="match status" value="1"/>
</dbReference>
<dbReference type="Gene3D" id="2.60.40.10">
    <property type="entry name" value="Immunoglobulins"/>
    <property type="match status" value="2"/>
</dbReference>
<organism evidence="4 5">
    <name type="scientific">Streptomyces caatingaensis</name>
    <dbReference type="NCBI Taxonomy" id="1678637"/>
    <lineage>
        <taxon>Bacteria</taxon>
        <taxon>Bacillati</taxon>
        <taxon>Actinomycetota</taxon>
        <taxon>Actinomycetes</taxon>
        <taxon>Kitasatosporales</taxon>
        <taxon>Streptomycetaceae</taxon>
        <taxon>Streptomyces</taxon>
    </lineage>
</organism>
<dbReference type="InterPro" id="IPR014756">
    <property type="entry name" value="Ig_E-set"/>
</dbReference>
<evidence type="ECO:0000256" key="2">
    <source>
        <dbReference type="SAM" id="MobiDB-lite"/>
    </source>
</evidence>
<dbReference type="STRING" id="1678637.AC230_01510"/>
<proteinExistence type="predicted"/>
<dbReference type="PANTHER" id="PTHR46769:SF2">
    <property type="entry name" value="FIBROCYSTIN-L ISOFORM 2 PRECURSOR-RELATED"/>
    <property type="match status" value="1"/>
</dbReference>
<feature type="region of interest" description="Disordered" evidence="2">
    <location>
        <begin position="101"/>
        <end position="129"/>
    </location>
</feature>
<accession>A0A0K9XJ99</accession>
<gene>
    <name evidence="4" type="ORF">AC230_01510</name>
</gene>
<keyword evidence="5" id="KW-1185">Reference proteome</keyword>
<dbReference type="PATRIC" id="fig|1678637.3.peg.324"/>
<dbReference type="Proteomes" id="UP000037288">
    <property type="component" value="Unassembled WGS sequence"/>
</dbReference>
<dbReference type="InterPro" id="IPR006530">
    <property type="entry name" value="YD"/>
</dbReference>
<dbReference type="InterPro" id="IPR002909">
    <property type="entry name" value="IPT_dom"/>
</dbReference>
<protein>
    <recommendedName>
        <fullName evidence="3">IPT/TIG domain-containing protein</fullName>
    </recommendedName>
</protein>
<dbReference type="AlphaFoldDB" id="A0A0K9XJ99"/>
<evidence type="ECO:0000313" key="4">
    <source>
        <dbReference type="EMBL" id="KNB53388.1"/>
    </source>
</evidence>
<comment type="caution">
    <text evidence="4">The sequence shown here is derived from an EMBL/GenBank/DDBJ whole genome shotgun (WGS) entry which is preliminary data.</text>
</comment>
<dbReference type="InterPro" id="IPR052387">
    <property type="entry name" value="Fibrocystin"/>
</dbReference>
<dbReference type="SUPFAM" id="SSF81296">
    <property type="entry name" value="E set domains"/>
    <property type="match status" value="2"/>
</dbReference>
<dbReference type="SMART" id="SM00429">
    <property type="entry name" value="IPT"/>
    <property type="match status" value="1"/>
</dbReference>
<feature type="domain" description="IPT/TIG" evidence="3">
    <location>
        <begin position="116"/>
        <end position="197"/>
    </location>
</feature>
<dbReference type="GO" id="GO:0005975">
    <property type="term" value="P:carbohydrate metabolic process"/>
    <property type="evidence" value="ECO:0007669"/>
    <property type="project" value="UniProtKB-ARBA"/>
</dbReference>
<name>A0A0K9XJ99_9ACTN</name>
<dbReference type="InterPro" id="IPR013783">
    <property type="entry name" value="Ig-like_fold"/>
</dbReference>